<evidence type="ECO:0000313" key="4">
    <source>
        <dbReference type="Proteomes" id="UP001431010"/>
    </source>
</evidence>
<protein>
    <recommendedName>
        <fullName evidence="5">OmpA-like domain-containing protein</fullName>
    </recommendedName>
</protein>
<evidence type="ECO:0000256" key="1">
    <source>
        <dbReference type="SAM" id="MobiDB-lite"/>
    </source>
</evidence>
<keyword evidence="2" id="KW-0812">Transmembrane</keyword>
<keyword evidence="2" id="KW-1133">Transmembrane helix</keyword>
<feature type="region of interest" description="Disordered" evidence="1">
    <location>
        <begin position="83"/>
        <end position="108"/>
    </location>
</feature>
<keyword evidence="2" id="KW-0472">Membrane</keyword>
<feature type="compositionally biased region" description="Polar residues" evidence="1">
    <location>
        <begin position="89"/>
        <end position="101"/>
    </location>
</feature>
<dbReference type="EMBL" id="CP088156">
    <property type="protein sequence ID" value="UFZ08016.1"/>
    <property type="molecule type" value="Genomic_DNA"/>
</dbReference>
<evidence type="ECO:0000313" key="3">
    <source>
        <dbReference type="EMBL" id="UFZ08016.1"/>
    </source>
</evidence>
<keyword evidence="4" id="KW-1185">Reference proteome</keyword>
<gene>
    <name evidence="3" type="ORF">LQG66_17700</name>
</gene>
<accession>A0ABY3RKW3</accession>
<reference evidence="3" key="1">
    <citation type="journal article" date="2024" name="Antonie Van Leeuwenhoek">
        <title>Bradyrhizobium ontarionense sp. nov., a novel bacterial symbiont isolated from Aeschynomene indica (Indian jointvetch), harbours photosynthesis, nitrogen fixation and nitrous oxide (N2O) reductase genes.</title>
        <authorList>
            <person name="Bromfield E.S.P."/>
            <person name="Cloutier S."/>
        </authorList>
    </citation>
    <scope>NUCLEOTIDE SEQUENCE</scope>
    <source>
        <strain evidence="3">A19</strain>
    </source>
</reference>
<proteinExistence type="predicted"/>
<feature type="transmembrane region" description="Helical" evidence="2">
    <location>
        <begin position="20"/>
        <end position="40"/>
    </location>
</feature>
<sequence length="239" mass="25456">MSHGSEEGDNYWPGYVDALTSMVQVLAFVMMMLAMAVFVLSQSVSKKAVEAIAKAVNADVKPGADVKQLTQAVVAQIDRLQKSAPPVNETEQSPAAKSQPISEGAARADNDRVTTLRVSGAQVQPSQVPVEAPADAPRLTVDFADRSFKIAVDQAQAIASFLGAHQVGGQHTIIVNAYAYSGEGAVSEARRLAYYRGMMARKQLVDAKVKPENIRINVNDTADKSKGMTVELIVAGSAR</sequence>
<dbReference type="Proteomes" id="UP001431010">
    <property type="component" value="Chromosome"/>
</dbReference>
<name>A0ABY3RKW3_9BRAD</name>
<evidence type="ECO:0000256" key="2">
    <source>
        <dbReference type="SAM" id="Phobius"/>
    </source>
</evidence>
<evidence type="ECO:0008006" key="5">
    <source>
        <dbReference type="Google" id="ProtNLM"/>
    </source>
</evidence>
<dbReference type="RefSeq" id="WP_231327465.1">
    <property type="nucleotide sequence ID" value="NZ_CP088156.1"/>
</dbReference>
<organism evidence="3 4">
    <name type="scientific">Bradyrhizobium ontarionense</name>
    <dbReference type="NCBI Taxonomy" id="2898149"/>
    <lineage>
        <taxon>Bacteria</taxon>
        <taxon>Pseudomonadati</taxon>
        <taxon>Pseudomonadota</taxon>
        <taxon>Alphaproteobacteria</taxon>
        <taxon>Hyphomicrobiales</taxon>
        <taxon>Nitrobacteraceae</taxon>
        <taxon>Bradyrhizobium</taxon>
    </lineage>
</organism>